<feature type="region of interest" description="Disordered" evidence="1">
    <location>
        <begin position="34"/>
        <end position="61"/>
    </location>
</feature>
<dbReference type="InterPro" id="IPR055795">
    <property type="entry name" value="DUF7371"/>
</dbReference>
<keyword evidence="5" id="KW-1185">Reference proteome</keyword>
<feature type="compositionally biased region" description="Polar residues" evidence="1">
    <location>
        <begin position="711"/>
        <end position="723"/>
    </location>
</feature>
<dbReference type="Proteomes" id="UP001056384">
    <property type="component" value="Chromosome 8"/>
</dbReference>
<feature type="region of interest" description="Disordered" evidence="1">
    <location>
        <begin position="823"/>
        <end position="845"/>
    </location>
</feature>
<reference evidence="4" key="1">
    <citation type="submission" date="2022-06" db="EMBL/GenBank/DDBJ databases">
        <title>Complete genome sequences of two strains of the flax pathogen Septoria linicola.</title>
        <authorList>
            <person name="Lapalu N."/>
            <person name="Simon A."/>
            <person name="Demenou B."/>
            <person name="Paumier D."/>
            <person name="Guillot M.-P."/>
            <person name="Gout L."/>
            <person name="Valade R."/>
        </authorList>
    </citation>
    <scope>NUCLEOTIDE SEQUENCE</scope>
    <source>
        <strain evidence="4">SE15195</strain>
    </source>
</reference>
<organism evidence="4 5">
    <name type="scientific">Septoria linicola</name>
    <dbReference type="NCBI Taxonomy" id="215465"/>
    <lineage>
        <taxon>Eukaryota</taxon>
        <taxon>Fungi</taxon>
        <taxon>Dikarya</taxon>
        <taxon>Ascomycota</taxon>
        <taxon>Pezizomycotina</taxon>
        <taxon>Dothideomycetes</taxon>
        <taxon>Dothideomycetidae</taxon>
        <taxon>Mycosphaerellales</taxon>
        <taxon>Mycosphaerellaceae</taxon>
        <taxon>Septoria</taxon>
    </lineage>
</organism>
<feature type="region of interest" description="Disordered" evidence="1">
    <location>
        <begin position="500"/>
        <end position="557"/>
    </location>
</feature>
<feature type="compositionally biased region" description="Low complexity" evidence="1">
    <location>
        <begin position="515"/>
        <end position="532"/>
    </location>
</feature>
<feature type="domain" description="DUF7371" evidence="3">
    <location>
        <begin position="801"/>
        <end position="1024"/>
    </location>
</feature>
<gene>
    <name evidence="4" type="ORF">Slin15195_G097850</name>
</gene>
<feature type="compositionally biased region" description="Low complexity" evidence="1">
    <location>
        <begin position="686"/>
        <end position="710"/>
    </location>
</feature>
<keyword evidence="2" id="KW-0472">Membrane</keyword>
<dbReference type="Pfam" id="PF24086">
    <property type="entry name" value="DUF7371"/>
    <property type="match status" value="1"/>
</dbReference>
<feature type="transmembrane region" description="Helical" evidence="2">
    <location>
        <begin position="12"/>
        <end position="29"/>
    </location>
</feature>
<feature type="region of interest" description="Disordered" evidence="1">
    <location>
        <begin position="637"/>
        <end position="788"/>
    </location>
</feature>
<feature type="compositionally biased region" description="Polar residues" evidence="1">
    <location>
        <begin position="580"/>
        <end position="601"/>
    </location>
</feature>
<name>A0A9Q9B3B5_9PEZI</name>
<evidence type="ECO:0000313" key="4">
    <source>
        <dbReference type="EMBL" id="USW56466.1"/>
    </source>
</evidence>
<proteinExistence type="predicted"/>
<protein>
    <recommendedName>
        <fullName evidence="3">DUF7371 domain-containing protein</fullName>
    </recommendedName>
</protein>
<feature type="compositionally biased region" description="Low complexity" evidence="1">
    <location>
        <begin position="724"/>
        <end position="788"/>
    </location>
</feature>
<keyword evidence="2" id="KW-1133">Transmembrane helix</keyword>
<dbReference type="EMBL" id="CP099425">
    <property type="protein sequence ID" value="USW56466.1"/>
    <property type="molecule type" value="Genomic_DNA"/>
</dbReference>
<feature type="compositionally biased region" description="Basic residues" evidence="1">
    <location>
        <begin position="34"/>
        <end position="43"/>
    </location>
</feature>
<feature type="compositionally biased region" description="Low complexity" evidence="1">
    <location>
        <begin position="602"/>
        <end position="619"/>
    </location>
</feature>
<feature type="region of interest" description="Disordered" evidence="1">
    <location>
        <begin position="580"/>
        <end position="619"/>
    </location>
</feature>
<evidence type="ECO:0000256" key="1">
    <source>
        <dbReference type="SAM" id="MobiDB-lite"/>
    </source>
</evidence>
<feature type="compositionally biased region" description="Polar residues" evidence="1">
    <location>
        <begin position="500"/>
        <end position="510"/>
    </location>
</feature>
<keyword evidence="2" id="KW-0812">Transmembrane</keyword>
<feature type="compositionally biased region" description="Low complexity" evidence="1">
    <location>
        <begin position="540"/>
        <end position="553"/>
    </location>
</feature>
<feature type="compositionally biased region" description="Low complexity" evidence="1">
    <location>
        <begin position="831"/>
        <end position="842"/>
    </location>
</feature>
<sequence length="1028" mass="105993">MDSLAIFEYTSTLFNSILPSIHLHAWIMAKGKSRQIGHKKGRDRQKNASTSSSSSVDPGGFVLPPTWSVDLRQSSTPDSLRKDSVFENVRRQDEQYARARAAESAGKSREWLQAIHNPLPGVRDWIVSTRVWRRYTRTVGVQGLLINAIGLCIVFSALKVVVDSLLLATRVSAAYSASASTVYIPYTETVTSTALSLARSSGSTGLSQDSSSSTSYTTISTFTTTVSRTITVTASESPSQPTAVFTTTATVTATVSLFSTVTASPPRSTALLGSSTTPAYSFYVSSGSTVWQGGATPSSGVSLSIVTTSVVVTPLPGTSTSAASSSLPSTASTSDALTTFTPPPYSSTTFSVLSSALTTTLTSTHYITRSLSRVSPAPSSSRASFTGMNSAGWNTSSAGDTVQTSLVASIPLRFTRFTRMVYFGHDDITISTSTQLVTATIGQVVGTSSGGSSAESAATTITVGTSPLSLSTGIAFPTAPSASASLPSLFTQIESQSTTATLSTEQSDGIHQTIGASSGSSLSGTAESPSSPLSTNGLPSISSASNGSATASARTGPLTRSPYTITSFLSGKGTTFTVLSSPSPVTPRITVSNGTTYSVTESGSRSPADSSSSRASTLATSLTVTRVITSATAMTVSGGSGISAQTSGVLGSGTSGLSSDLTRSASDATDTTASRVSTSESLPNASPSLSPDSRSSSTSPSASGTSSPTSGQVMVTGPSTRALTSTSSTSFETDSRTGSTSDSGTQSPTSNSGSATSTTSARSSTSPISSRNSTSIASPTRSLSTSVSTSTVAGAIPTCGEQGDFTMNFDDLPTFRSGSARLRKRQSSFWNGTSTTSGNGTSDVTQQPPLSLRPYKHMLFSSGYVYSPQPVEPFAPASAPNVAVFLANGTGLRAGPPPPVQNGLEPGEIADGPYHEGNPAFFFDASSAALGCDSQTTPCTMQVTGYTWNNTVKDDVPTYSENYTLPACEGYRNCQLTTVTFPPTFRNLSGIRMRAVRGSEPRTFFADDIKGRWADDSCESGKTRQNSA</sequence>
<evidence type="ECO:0000313" key="5">
    <source>
        <dbReference type="Proteomes" id="UP001056384"/>
    </source>
</evidence>
<evidence type="ECO:0000256" key="2">
    <source>
        <dbReference type="SAM" id="Phobius"/>
    </source>
</evidence>
<evidence type="ECO:0000259" key="3">
    <source>
        <dbReference type="Pfam" id="PF24086"/>
    </source>
</evidence>
<feature type="compositionally biased region" description="Low complexity" evidence="1">
    <location>
        <begin position="655"/>
        <end position="679"/>
    </location>
</feature>
<dbReference type="AlphaFoldDB" id="A0A9Q9B3B5"/>
<accession>A0A9Q9B3B5</accession>
<feature type="transmembrane region" description="Helical" evidence="2">
    <location>
        <begin position="139"/>
        <end position="162"/>
    </location>
</feature>